<protein>
    <recommendedName>
        <fullName evidence="3">ATP-grasp domain-containing protein</fullName>
    </recommendedName>
</protein>
<accession>A0A017S000</accession>
<reference evidence="1 2" key="1">
    <citation type="journal article" date="2014" name="Genome Announc.">
        <title>Draft Genome Sequence of Fervidicella metallireducens Strain AeBT, an Iron-Reducing Thermoanaerobe from the Great Artesian Basin.</title>
        <authorList>
            <person name="Patel B.K."/>
        </authorList>
    </citation>
    <scope>NUCLEOTIDE SEQUENCE [LARGE SCALE GENOMIC DNA]</scope>
    <source>
        <strain evidence="1 2">AeB</strain>
    </source>
</reference>
<dbReference type="SUPFAM" id="SSF56059">
    <property type="entry name" value="Glutathione synthetase ATP-binding domain-like"/>
    <property type="match status" value="1"/>
</dbReference>
<dbReference type="AlphaFoldDB" id="A0A017S000"/>
<dbReference type="Proteomes" id="UP000019681">
    <property type="component" value="Unassembled WGS sequence"/>
</dbReference>
<keyword evidence="2" id="KW-1185">Reference proteome</keyword>
<evidence type="ECO:0008006" key="3">
    <source>
        <dbReference type="Google" id="ProtNLM"/>
    </source>
</evidence>
<dbReference type="STRING" id="1403537.Q428_02380"/>
<dbReference type="EMBL" id="AZQP01000004">
    <property type="protein sequence ID" value="EYE89495.1"/>
    <property type="molecule type" value="Genomic_DNA"/>
</dbReference>
<comment type="caution">
    <text evidence="1">The sequence shown here is derived from an EMBL/GenBank/DDBJ whole genome shotgun (WGS) entry which is preliminary data.</text>
</comment>
<name>A0A017S000_9CLOT</name>
<evidence type="ECO:0000313" key="1">
    <source>
        <dbReference type="EMBL" id="EYE89495.1"/>
    </source>
</evidence>
<proteinExistence type="predicted"/>
<organism evidence="1 2">
    <name type="scientific">Fervidicella metallireducens AeB</name>
    <dbReference type="NCBI Taxonomy" id="1403537"/>
    <lineage>
        <taxon>Bacteria</taxon>
        <taxon>Bacillati</taxon>
        <taxon>Bacillota</taxon>
        <taxon>Clostridia</taxon>
        <taxon>Eubacteriales</taxon>
        <taxon>Clostridiaceae</taxon>
        <taxon>Fervidicella</taxon>
    </lineage>
</organism>
<dbReference type="Pfam" id="PF14398">
    <property type="entry name" value="ATPgrasp_YheCD"/>
    <property type="match status" value="1"/>
</dbReference>
<dbReference type="InterPro" id="IPR026838">
    <property type="entry name" value="YheC/D"/>
</dbReference>
<gene>
    <name evidence="1" type="ORF">Q428_02380</name>
</gene>
<dbReference type="RefSeq" id="WP_051514825.1">
    <property type="nucleotide sequence ID" value="NZ_AZQP01000004.1"/>
</dbReference>
<dbReference type="OrthoDB" id="1809801at2"/>
<sequence length="341" mass="38875">MQQGSLSICSFFSFGDIDWSKKLIKALILEDTKWVSRIMPIPTVIYDRCFGKYGRENSLKLRNALGKDFKIINSMPKLAKWETIMALRKNPKLLSHIPITSQYHSYEDVELALKKYKALYLKPDLLYKGKGVFKVSLDEKNNYIVEHRNTHDNEIIHLSNLKNLDMLLNKYRAAGGGYLIQKEIKKASFKGYPFDLRVLFQKNWKGLWVVSGIAVRLGAGSIITSPRSGGAVEEISTILREVFQEDITESDGLYENLIDIGKSVVLAIEKEFGDCVELGLDMSIDVNGEIWIIEVNGKPLKVSLKWLNNPIIMDRCYNRPIEYAVFLTGFHSSDLELEADI</sequence>
<evidence type="ECO:0000313" key="2">
    <source>
        <dbReference type="Proteomes" id="UP000019681"/>
    </source>
</evidence>